<protein>
    <recommendedName>
        <fullName evidence="3">L-tryptophan decarboxylase PsiD-like domain-containing protein</fullName>
    </recommendedName>
</protein>
<dbReference type="InterPro" id="IPR003817">
    <property type="entry name" value="PS_Dcarbxylase"/>
</dbReference>
<comment type="caution">
    <text evidence="4">The sequence shown here is derived from an EMBL/GenBank/DDBJ whole genome shotgun (WGS) entry which is preliminary data.</text>
</comment>
<keyword evidence="5" id="KW-1185">Reference proteome</keyword>
<accession>A0ABR3W3W2</accession>
<dbReference type="Proteomes" id="UP001583177">
    <property type="component" value="Unassembled WGS sequence"/>
</dbReference>
<evidence type="ECO:0000256" key="1">
    <source>
        <dbReference type="ARBA" id="ARBA00022793"/>
    </source>
</evidence>
<feature type="domain" description="L-tryptophan decarboxylase PsiD-like" evidence="3">
    <location>
        <begin position="54"/>
        <end position="187"/>
    </location>
</feature>
<evidence type="ECO:0000259" key="3">
    <source>
        <dbReference type="Pfam" id="PF12588"/>
    </source>
</evidence>
<keyword evidence="1" id="KW-0210">Decarboxylase</keyword>
<reference evidence="4 5" key="1">
    <citation type="journal article" date="2024" name="IMA Fungus">
        <title>IMA Genome - F19 : A genome assembly and annotation guide to empower mycologists, including annotated draft genome sequences of Ceratocystis pirilliformis, Diaporthe australafricana, Fusarium ophioides, Paecilomyces lecythidis, and Sporothrix stenoceras.</title>
        <authorList>
            <person name="Aylward J."/>
            <person name="Wilson A.M."/>
            <person name="Visagie C.M."/>
            <person name="Spraker J."/>
            <person name="Barnes I."/>
            <person name="Buitendag C."/>
            <person name="Ceriani C."/>
            <person name="Del Mar Angel L."/>
            <person name="du Plessis D."/>
            <person name="Fuchs T."/>
            <person name="Gasser K."/>
            <person name="Kramer D."/>
            <person name="Li W."/>
            <person name="Munsamy K."/>
            <person name="Piso A."/>
            <person name="Price J.L."/>
            <person name="Sonnekus B."/>
            <person name="Thomas C."/>
            <person name="van der Nest A."/>
            <person name="van Dijk A."/>
            <person name="van Heerden A."/>
            <person name="van Vuuren N."/>
            <person name="Yilmaz N."/>
            <person name="Duong T.A."/>
            <person name="van der Merwe N.A."/>
            <person name="Wingfield M.J."/>
            <person name="Wingfield B.D."/>
        </authorList>
    </citation>
    <scope>NUCLEOTIDE SEQUENCE [LARGE SCALE GENOMIC DNA]</scope>
    <source>
        <strain evidence="4 5">CMW 18300</strain>
    </source>
</reference>
<organism evidence="4 5">
    <name type="scientific">Diaporthe australafricana</name>
    <dbReference type="NCBI Taxonomy" id="127596"/>
    <lineage>
        <taxon>Eukaryota</taxon>
        <taxon>Fungi</taxon>
        <taxon>Dikarya</taxon>
        <taxon>Ascomycota</taxon>
        <taxon>Pezizomycotina</taxon>
        <taxon>Sordariomycetes</taxon>
        <taxon>Sordariomycetidae</taxon>
        <taxon>Diaporthales</taxon>
        <taxon>Diaporthaceae</taxon>
        <taxon>Diaporthe</taxon>
    </lineage>
</organism>
<name>A0ABR3W3W2_9PEZI</name>
<dbReference type="PANTHER" id="PTHR10067:SF9">
    <property type="entry name" value="PHOSPHATIDYLSERINE DECARBOXYLASE FAMILY PROTEIN (AFU_ORTHOLOGUE AFUA_7G01730)"/>
    <property type="match status" value="1"/>
</dbReference>
<dbReference type="PANTHER" id="PTHR10067">
    <property type="entry name" value="PHOSPHATIDYLSERINE DECARBOXYLASE"/>
    <property type="match status" value="1"/>
</dbReference>
<proteinExistence type="predicted"/>
<evidence type="ECO:0000256" key="2">
    <source>
        <dbReference type="ARBA" id="ARBA00023239"/>
    </source>
</evidence>
<dbReference type="InterPro" id="IPR022237">
    <property type="entry name" value="PsiD-like"/>
</dbReference>
<evidence type="ECO:0000313" key="4">
    <source>
        <dbReference type="EMBL" id="KAL1852528.1"/>
    </source>
</evidence>
<gene>
    <name evidence="4" type="ORF">Daus18300_012126</name>
</gene>
<dbReference type="Pfam" id="PF12588">
    <property type="entry name" value="PSDC"/>
    <property type="match status" value="1"/>
</dbReference>
<sequence length="460" mass="50898">MTISKIEQPLQSQDPSNWLPGERDIIKHWVAQKAEEARKIPQEERFERDTPLDPSLAAFQKVVVESPYLLNLANQMFTEASNKYPSDPAGHFPIQSFRQFIAVLGVVIQSGPDFFDKKNSGAAMGLIRLPINALLDWPMGTVSGYEFFLQPTVNEALRHVLCSWGKFLGTPGSKACLDGWLSEAAQELIAAKGNNGTTGFTFQELFVCPDPFDTHLGFESWDAFFVREFRDGVRPVTAPDDGGPDPQFPDPTLVITNACESAPLQVRTGVRLFDTFYLKGQPYSLGNMLNWGQHTAEFVGGTVYQALLSVLSYHRWHAPVSGKIVAVESVPGTYYSENWLQGLDAVRDPPEADSPGLNSSQAYITAVATRSIVYIEARNPRIGLMAIVFIGMAEVSSCEFTVKAGQDIRKGQELGMFHFGGSSHCMVFRPGVDVKFVHPEPWDMNQEQNFAVRNALAVVV</sequence>
<keyword evidence="2" id="KW-0456">Lyase</keyword>
<dbReference type="Pfam" id="PF02666">
    <property type="entry name" value="PS_Dcarbxylase"/>
    <property type="match status" value="1"/>
</dbReference>
<dbReference type="EMBL" id="JAWRVE010000158">
    <property type="protein sequence ID" value="KAL1852528.1"/>
    <property type="molecule type" value="Genomic_DNA"/>
</dbReference>
<evidence type="ECO:0000313" key="5">
    <source>
        <dbReference type="Proteomes" id="UP001583177"/>
    </source>
</evidence>